<dbReference type="Proteomes" id="UP000289372">
    <property type="component" value="Unassembled WGS sequence"/>
</dbReference>
<evidence type="ECO:0000313" key="2">
    <source>
        <dbReference type="EMBL" id="RXD52308.1"/>
    </source>
</evidence>
<proteinExistence type="predicted"/>
<sequence>MSEDLISDQPAPQPRRMKQPTKDVLRANLGSNLQKLIEVSSENARFRASWCWPLYIWTQRLRTAFGRGGNGQA</sequence>
<gene>
    <name evidence="2" type="ORF">DB769_15220</name>
</gene>
<reference evidence="2 3" key="1">
    <citation type="submission" date="2018-02" db="EMBL/GenBank/DDBJ databases">
        <title>Characterization of Xanthomonas diversity in transplant houses and field plants.</title>
        <authorList>
            <person name="Abrahamian P."/>
            <person name="Timilsina S."/>
            <person name="Minsavage G.V."/>
            <person name="Goss E.M."/>
            <person name="Jones J.B."/>
            <person name="Vallad G.E."/>
        </authorList>
    </citation>
    <scope>NUCLEOTIDE SEQUENCE [LARGE SCALE GENOMIC DNA]</scope>
    <source>
        <strain evidence="2 3">GEV2132</strain>
    </source>
</reference>
<organism evidence="2 3">
    <name type="scientific">Xanthomonas perforans</name>
    <dbReference type="NCBI Taxonomy" id="442694"/>
    <lineage>
        <taxon>Bacteria</taxon>
        <taxon>Pseudomonadati</taxon>
        <taxon>Pseudomonadota</taxon>
        <taxon>Gammaproteobacteria</taxon>
        <taxon>Lysobacterales</taxon>
        <taxon>Lysobacteraceae</taxon>
        <taxon>Xanthomonas</taxon>
    </lineage>
</organism>
<evidence type="ECO:0000256" key="1">
    <source>
        <dbReference type="SAM" id="MobiDB-lite"/>
    </source>
</evidence>
<feature type="region of interest" description="Disordered" evidence="1">
    <location>
        <begin position="1"/>
        <end position="21"/>
    </location>
</feature>
<accession>A0AAQ0YU30</accession>
<protein>
    <submittedName>
        <fullName evidence="2">Uncharacterized protein</fullName>
    </submittedName>
</protein>
<name>A0AAQ0YU30_XANPE</name>
<dbReference type="RefSeq" id="WP_046932000.1">
    <property type="nucleotide sequence ID" value="NZ_CP116309.1"/>
</dbReference>
<evidence type="ECO:0000313" key="3">
    <source>
        <dbReference type="Proteomes" id="UP000289372"/>
    </source>
</evidence>
<dbReference type="AlphaFoldDB" id="A0AAQ0YU30"/>
<comment type="caution">
    <text evidence="2">The sequence shown here is derived from an EMBL/GenBank/DDBJ whole genome shotgun (WGS) entry which is preliminary data.</text>
</comment>
<dbReference type="EMBL" id="PUUL01000088">
    <property type="protein sequence ID" value="RXD52308.1"/>
    <property type="molecule type" value="Genomic_DNA"/>
</dbReference>